<dbReference type="InterPro" id="IPR002915">
    <property type="entry name" value="DeoC/FbaB/LacD_aldolase"/>
</dbReference>
<evidence type="ECO:0000313" key="3">
    <source>
        <dbReference type="EMBL" id="APW61447.1"/>
    </source>
</evidence>
<dbReference type="PANTHER" id="PTHR39340">
    <property type="entry name" value="SULFOFRUCTOSEPHOSPHATE ALDOLASE"/>
    <property type="match status" value="1"/>
</dbReference>
<dbReference type="InterPro" id="IPR013785">
    <property type="entry name" value="Aldolase_TIM"/>
</dbReference>
<dbReference type="Proteomes" id="UP000186309">
    <property type="component" value="Chromosome"/>
</dbReference>
<dbReference type="EC" id="4.1.2.40" evidence="3"/>
<evidence type="ECO:0000313" key="4">
    <source>
        <dbReference type="Proteomes" id="UP000186309"/>
    </source>
</evidence>
<dbReference type="AlphaFoldDB" id="A0A1U7CR78"/>
<dbReference type="GO" id="GO:1902777">
    <property type="term" value="P:6-sulfoquinovose(1-) catabolic process"/>
    <property type="evidence" value="ECO:0007669"/>
    <property type="project" value="TreeGrafter"/>
</dbReference>
<dbReference type="GO" id="GO:0009025">
    <property type="term" value="F:tagatose-bisphosphate aldolase activity"/>
    <property type="evidence" value="ECO:0007669"/>
    <property type="project" value="UniProtKB-EC"/>
</dbReference>
<dbReference type="SUPFAM" id="SSF51569">
    <property type="entry name" value="Aldolase"/>
    <property type="match status" value="1"/>
</dbReference>
<sequence length="376" mass="40916">MSFGDQSRKLSATTLLSKGLTPGKLRGLQRISNPDGTLTILALDQNNSVVDMAAKALKTAGEDRQPTYEEVVEIKLDLMRSLAPVVSGVLIDPYYGAWSAVASEAIPPHKGLLVRLEKSAYNKSKLGAPLAAVEPGWGVEKIKLMGADAVKLLAQFEPTEPHSAEANLALVEQVYEECKRHDVLLLLEAVAFPFGGEAKTDASFLERKAETVIETARQLSRFCDVYKAEFPGTLDRESDDQLENNLQALDAVSERPWVLLSAGVDYAAYLVQVEMALRAGAAGILGGRAFWKEYFLQPDGPSRTEFAVTTGRQRIAEVDALVRSLGTPWFGRYGLTRDDLNTVRAVEGWHYRYPRLAGGSPALPSSHGPAAPGEVY</sequence>
<name>A0A1U7CR78_9BACT</name>
<dbReference type="PANTHER" id="PTHR39340:SF1">
    <property type="entry name" value="SULFOFRUCTOSEPHOSPHATE ALDOLASE"/>
    <property type="match status" value="1"/>
</dbReference>
<dbReference type="GO" id="GO:0061595">
    <property type="term" value="F:6-deoxy-6-sulfofructose-1-phosphate aldolase activity"/>
    <property type="evidence" value="ECO:0007669"/>
    <property type="project" value="TreeGrafter"/>
</dbReference>
<comment type="similarity">
    <text evidence="1">Belongs to the aldolase LacD family.</text>
</comment>
<proteinExistence type="inferred from homology"/>
<dbReference type="RefSeq" id="WP_076346803.1">
    <property type="nucleotide sequence ID" value="NZ_CP019082.1"/>
</dbReference>
<gene>
    <name evidence="3" type="primary">lacD2</name>
    <name evidence="3" type="ORF">BSF38_02961</name>
</gene>
<dbReference type="KEGG" id="pbor:BSF38_02961"/>
<keyword evidence="2 3" id="KW-0456">Lyase</keyword>
<dbReference type="OrthoDB" id="106309at2"/>
<evidence type="ECO:0000256" key="2">
    <source>
        <dbReference type="ARBA" id="ARBA00023239"/>
    </source>
</evidence>
<protein>
    <submittedName>
        <fullName evidence="3">Tagatose 1,6-diphosphate aldolase 2</fullName>
        <ecNumber evidence="3">4.1.2.40</ecNumber>
    </submittedName>
</protein>
<evidence type="ECO:0000256" key="1">
    <source>
        <dbReference type="ARBA" id="ARBA00008679"/>
    </source>
</evidence>
<dbReference type="Pfam" id="PF01791">
    <property type="entry name" value="DeoC"/>
    <property type="match status" value="1"/>
</dbReference>
<reference evidence="4" key="1">
    <citation type="submission" date="2016-12" db="EMBL/GenBank/DDBJ databases">
        <title>Comparative genomics of four Isosphaeraceae planctomycetes: a common pool of plasmids and glycoside hydrolase genes.</title>
        <authorList>
            <person name="Ivanova A."/>
        </authorList>
    </citation>
    <scope>NUCLEOTIDE SEQUENCE [LARGE SCALE GENOMIC DNA]</scope>
    <source>
        <strain evidence="4">PX4</strain>
    </source>
</reference>
<dbReference type="Gene3D" id="3.20.20.70">
    <property type="entry name" value="Aldolase class I"/>
    <property type="match status" value="1"/>
</dbReference>
<dbReference type="InterPro" id="IPR050552">
    <property type="entry name" value="LacD_aldolase"/>
</dbReference>
<accession>A0A1U7CR78</accession>
<keyword evidence="4" id="KW-1185">Reference proteome</keyword>
<organism evidence="3 4">
    <name type="scientific">Paludisphaera borealis</name>
    <dbReference type="NCBI Taxonomy" id="1387353"/>
    <lineage>
        <taxon>Bacteria</taxon>
        <taxon>Pseudomonadati</taxon>
        <taxon>Planctomycetota</taxon>
        <taxon>Planctomycetia</taxon>
        <taxon>Isosphaerales</taxon>
        <taxon>Isosphaeraceae</taxon>
        <taxon>Paludisphaera</taxon>
    </lineage>
</organism>
<dbReference type="NCBIfam" id="NF009498">
    <property type="entry name" value="PRK12858.1"/>
    <property type="match status" value="1"/>
</dbReference>
<dbReference type="STRING" id="1387353.BSF38_02961"/>
<dbReference type="EMBL" id="CP019082">
    <property type="protein sequence ID" value="APW61447.1"/>
    <property type="molecule type" value="Genomic_DNA"/>
</dbReference>